<dbReference type="OrthoDB" id="6123540at2759"/>
<dbReference type="InterPro" id="IPR021381">
    <property type="entry name" value="DUF3011"/>
</dbReference>
<proteinExistence type="predicted"/>
<name>A0A2C9KUZ6_BIOGL</name>
<dbReference type="VEuPathDB" id="VectorBase:BGLB023840"/>
<accession>A0A2C9KUZ6</accession>
<evidence type="ECO:0000313" key="2">
    <source>
        <dbReference type="Proteomes" id="UP000076420"/>
    </source>
</evidence>
<dbReference type="AlphaFoldDB" id="A0A2C9KUZ6"/>
<dbReference type="KEGG" id="bgt:106064266"/>
<evidence type="ECO:0000313" key="1">
    <source>
        <dbReference type="EnsemblMetazoa" id="BGLB023840-PA"/>
    </source>
</evidence>
<reference evidence="1" key="1">
    <citation type="submission" date="2020-05" db="UniProtKB">
        <authorList>
            <consortium name="EnsemblMetazoa"/>
        </authorList>
    </citation>
    <scope>IDENTIFICATION</scope>
    <source>
        <strain evidence="1">BB02</strain>
    </source>
</reference>
<dbReference type="Pfam" id="PF11218">
    <property type="entry name" value="DUF3011"/>
    <property type="match status" value="1"/>
</dbReference>
<organism evidence="1 2">
    <name type="scientific">Biomphalaria glabrata</name>
    <name type="common">Bloodfluke planorb</name>
    <name type="synonym">Freshwater snail</name>
    <dbReference type="NCBI Taxonomy" id="6526"/>
    <lineage>
        <taxon>Eukaryota</taxon>
        <taxon>Metazoa</taxon>
        <taxon>Spiralia</taxon>
        <taxon>Lophotrochozoa</taxon>
        <taxon>Mollusca</taxon>
        <taxon>Gastropoda</taxon>
        <taxon>Heterobranchia</taxon>
        <taxon>Euthyneura</taxon>
        <taxon>Panpulmonata</taxon>
        <taxon>Hygrophila</taxon>
        <taxon>Lymnaeoidea</taxon>
        <taxon>Planorbidae</taxon>
        <taxon>Biomphalaria</taxon>
    </lineage>
</organism>
<sequence length="179" mass="20265">MICVQSPFTKMTITSCVSLVFFLGISAVVITNGYPTTKKVCVTKTINNAYTKVSIKTNRHDNLKITDVRILKTLSKHKCVLRKSYGFYGAYIYTKGCKAIMKVCYIQQVDIGCRVVTLSSKSHEPSKIVFKKGKIYRMSLIKHLKDSKMCKRGVSYGYLKNSAWSMKGCKAQFKICLKK</sequence>
<protein>
    <submittedName>
        <fullName evidence="1">Uncharacterized protein</fullName>
    </submittedName>
</protein>
<dbReference type="VEuPathDB" id="VectorBase:BGLAX_029737"/>
<gene>
    <name evidence="1" type="primary">106064266</name>
</gene>
<dbReference type="EnsemblMetazoa" id="BGLB023840-RA">
    <property type="protein sequence ID" value="BGLB023840-PA"/>
    <property type="gene ID" value="BGLB023840"/>
</dbReference>
<dbReference type="Proteomes" id="UP000076420">
    <property type="component" value="Unassembled WGS sequence"/>
</dbReference>